<dbReference type="Proteomes" id="UP000265703">
    <property type="component" value="Unassembled WGS sequence"/>
</dbReference>
<protein>
    <recommendedName>
        <fullName evidence="3">F-box domain-containing protein</fullName>
    </recommendedName>
</protein>
<evidence type="ECO:0000313" key="1">
    <source>
        <dbReference type="EMBL" id="RIA98967.1"/>
    </source>
</evidence>
<dbReference type="SUPFAM" id="SSF52047">
    <property type="entry name" value="RNI-like"/>
    <property type="match status" value="1"/>
</dbReference>
<comment type="caution">
    <text evidence="1">The sequence shown here is derived from an EMBL/GenBank/DDBJ whole genome shotgun (WGS) entry which is preliminary data.</text>
</comment>
<sequence length="434" mass="50920">MTKLKIDCFILIFGELLRMKHSLNACLLVNKEWCNLVVPILWKSTSAHYYFKNDELEKKWFNTILSCISPSSKQLLFDNNIELPSTILLKSPLFNYISFCEFPEAIVINKIVEMWETLQPLPSFPGASICFSQLRRLCIDIDLVNPNNIYKLAQICKDLNELSINNCYQDFPGLITLIDVQRNLKSVELHNSGTFKELGNALARKKNMINYLYSYLISSISLSFLTSLINLKEISIYNYCNEYDEDFKHYFEISEFPDLEHLQINHLSCFKEISFLIEKTKGNISIIYIHTNNENIKNTGMLVKAIANNCPNIKRLTTYLDSRDFIYVKSLLLNCRYLELIRFDSMNTFIDEDDNTGDELLDILIKFSPNSLTKITISGRWKYSNDTFERFFESYRERTLSYFAVIFSDMYYITLDQVLMIRKYIEERVIKSTK</sequence>
<gene>
    <name evidence="1" type="ORF">C1645_870358</name>
</gene>
<dbReference type="STRING" id="658196.A0A397TR80"/>
<dbReference type="AlphaFoldDB" id="A0A397TR80"/>
<dbReference type="OrthoDB" id="2336649at2759"/>
<keyword evidence="2" id="KW-1185">Reference proteome</keyword>
<evidence type="ECO:0000313" key="2">
    <source>
        <dbReference type="Proteomes" id="UP000265703"/>
    </source>
</evidence>
<accession>A0A397TR80</accession>
<reference evidence="1 2" key="1">
    <citation type="submission" date="2018-06" db="EMBL/GenBank/DDBJ databases">
        <title>Comparative genomics reveals the genomic features of Rhizophagus irregularis, R. cerebriforme, R. diaphanum and Gigaspora rosea, and their symbiotic lifestyle signature.</title>
        <authorList>
            <person name="Morin E."/>
            <person name="San Clemente H."/>
            <person name="Chen E.C.H."/>
            <person name="De La Providencia I."/>
            <person name="Hainaut M."/>
            <person name="Kuo A."/>
            <person name="Kohler A."/>
            <person name="Murat C."/>
            <person name="Tang N."/>
            <person name="Roy S."/>
            <person name="Loubradou J."/>
            <person name="Henrissat B."/>
            <person name="Grigoriev I.V."/>
            <person name="Corradi N."/>
            <person name="Roux C."/>
            <person name="Martin F.M."/>
        </authorList>
    </citation>
    <scope>NUCLEOTIDE SEQUENCE [LARGE SCALE GENOMIC DNA]</scope>
    <source>
        <strain evidence="1 2">DAOM 227022</strain>
    </source>
</reference>
<dbReference type="Gene3D" id="3.80.10.10">
    <property type="entry name" value="Ribonuclease Inhibitor"/>
    <property type="match status" value="1"/>
</dbReference>
<dbReference type="EMBL" id="QKYT01000009">
    <property type="protein sequence ID" value="RIA98967.1"/>
    <property type="molecule type" value="Genomic_DNA"/>
</dbReference>
<proteinExistence type="predicted"/>
<dbReference type="InterPro" id="IPR032675">
    <property type="entry name" value="LRR_dom_sf"/>
</dbReference>
<name>A0A397TR80_9GLOM</name>
<organism evidence="1 2">
    <name type="scientific">Glomus cerebriforme</name>
    <dbReference type="NCBI Taxonomy" id="658196"/>
    <lineage>
        <taxon>Eukaryota</taxon>
        <taxon>Fungi</taxon>
        <taxon>Fungi incertae sedis</taxon>
        <taxon>Mucoromycota</taxon>
        <taxon>Glomeromycotina</taxon>
        <taxon>Glomeromycetes</taxon>
        <taxon>Glomerales</taxon>
        <taxon>Glomeraceae</taxon>
        <taxon>Glomus</taxon>
    </lineage>
</organism>
<evidence type="ECO:0008006" key="3">
    <source>
        <dbReference type="Google" id="ProtNLM"/>
    </source>
</evidence>